<gene>
    <name evidence="1" type="ORF">KPH14_009928</name>
</gene>
<dbReference type="PANTHER" id="PTHR46348:SF1">
    <property type="entry name" value="DELETED IN LUNG AND ESOPHAGEAL CANCER PROTEIN 1"/>
    <property type="match status" value="1"/>
</dbReference>
<dbReference type="Gene3D" id="2.60.40.10">
    <property type="entry name" value="Immunoglobulins"/>
    <property type="match status" value="1"/>
</dbReference>
<comment type="caution">
    <text evidence="1">The sequence shown here is derived from an EMBL/GenBank/DDBJ whole genome shotgun (WGS) entry which is preliminary data.</text>
</comment>
<dbReference type="GO" id="GO:0005737">
    <property type="term" value="C:cytoplasm"/>
    <property type="evidence" value="ECO:0007669"/>
    <property type="project" value="TreeGrafter"/>
</dbReference>
<dbReference type="GO" id="GO:0005929">
    <property type="term" value="C:cilium"/>
    <property type="evidence" value="ECO:0007669"/>
    <property type="project" value="TreeGrafter"/>
</dbReference>
<proteinExistence type="predicted"/>
<evidence type="ECO:0000313" key="2">
    <source>
        <dbReference type="Proteomes" id="UP001258017"/>
    </source>
</evidence>
<dbReference type="Pfam" id="PF23316">
    <property type="entry name" value="Ig_DLEC1_6th"/>
    <property type="match status" value="1"/>
</dbReference>
<reference evidence="1" key="2">
    <citation type="journal article" date="2023" name="Commun. Biol.">
        <title>Intrasexual cuticular hydrocarbon dimorphism in a wasp sheds light on hydrocarbon biosynthesis genes in Hymenoptera.</title>
        <authorList>
            <person name="Moris V.C."/>
            <person name="Podsiadlowski L."/>
            <person name="Martin S."/>
            <person name="Oeyen J.P."/>
            <person name="Donath A."/>
            <person name="Petersen M."/>
            <person name="Wilbrandt J."/>
            <person name="Misof B."/>
            <person name="Liedtke D."/>
            <person name="Thamm M."/>
            <person name="Scheiner R."/>
            <person name="Schmitt T."/>
            <person name="Niehuis O."/>
        </authorList>
    </citation>
    <scope>NUCLEOTIDE SEQUENCE</scope>
    <source>
        <strain evidence="1">GBR_01_08_01A</strain>
    </source>
</reference>
<evidence type="ECO:0000313" key="1">
    <source>
        <dbReference type="EMBL" id="KAK2585224.1"/>
    </source>
</evidence>
<dbReference type="InterPro" id="IPR013783">
    <property type="entry name" value="Ig-like_fold"/>
</dbReference>
<evidence type="ECO:0008006" key="3">
    <source>
        <dbReference type="Google" id="ProtNLM"/>
    </source>
</evidence>
<dbReference type="PANTHER" id="PTHR46348">
    <property type="entry name" value="DELETED IN LUNG AND ESOPHAGEAL CANCER PROTEIN 1"/>
    <property type="match status" value="1"/>
</dbReference>
<dbReference type="EMBL" id="JAIFRP010000021">
    <property type="protein sequence ID" value="KAK2585224.1"/>
    <property type="molecule type" value="Genomic_DNA"/>
</dbReference>
<sequence length="1331" mass="152857">MQLKLIVLFYTEDVCEEEEIITIYVQYGKSIDIKLQCTRDPPILKRINKPYVQCSVSEIHNLSVTQSITFSSDSWESYTTEFLSTTTESDNYSDKSLIHIENSNMMFECGRCFVGEQVALQMKFRNSGGGGRFFIISEIDWYSMYIEDITNTNILALQSFAIWPAYFALKPEEDIFIHAYFFPDSYGMHVDTLYIISDNYSLNPVELIGDGIMYEPQIFEIKGSQETCLFLTNIDAQFVAHYCLNLQTNPSEEILTSQILVTNRSQTYMFFHWEKSCTQVDGTKEIIDNDNFLDYLHIQPESGIFPASVVLEFNIMVTIPQIYLQDNQVYGFLRLYVEDIPEAAISKKYELWSTESKTKRRVCSSSVDVLVADIKLMQHLHFDTTLENKSWILDKYINVVDEEDIFEITESLLIEEEGLNYWYIDEKCVPMPSLMLEELYSTLDIIDIKSIESCFPESVISSGILRPLRLFIGIKEILTVGIKNTLCTPVTYKWGDPVGLDSSKLKLICCPESGYIPAGIVENIQIICCPIEVGHIKSLHIPCYIGSLPKIILLQIESEIKSLYVTLHIPCSNDNTSKVSKSSICIEWNSSSISVRPDLLKIQKSMLDKTVFKKSDMQGSCMTNKEIVSQDTSVESFETDEGVFNGENIISDNIEIEHLDFQNSEDLTRKINWEDDDHFTAFKQLVPFHKIQSVRQPVVIEFIEVPLGIVTKKTFLIRNETPIASCFWLRISNFYPVYVTQKRKIKEDMIKSIYKEIIGHQTEDIWKEIKQPLSGILIYVNPLITQLGPYEDALIDIYVFVDTWGIYVDELEIHIPGLPPYILAIGVQVTESPISFPICEKTQLKIPICRFGTLSANSPKESRIVLIKNRSSVPLMINWQIVSTEIVPKSNSPPFNVILHMRTPFTNKLAIGLRKIQEKNETKKLLRNRVEIYTFQNCCQQLNDHTFETFPYEYTDTCTLPKTDSHSHINESKTIEFQIDLVPYNLMNKKICAIYPEDTFISAKGKAYVGIKVFPDKCRLDNDRYKILCNALGFIQIAPMDKYKDKHYCRHRNLLTPVKIQIEAEIVKSRLVYDIPKSDRLFIFCTDDIMTSPRDIMKIKKTFIFHNKGENPIYVKFEINGPFMIDYISSQTNSVMDNFTEETYIEGWNSVQVHVTCLVDAKLIEEIMETNNNIKLQNKSECSKQTNNWCNKGLLLVTYADHSFETLELFVKINLPLLQLSSYSLNFGNVCVGDTKKFLLDVENLSACKCKVKVNKTMSNEAFTYDPAMGEILARPVSGKHILTITVCFSPRNIGSSKEILKIMSTVPNYMEQCVLCGKGILDEKVHEMQE</sequence>
<dbReference type="GO" id="GO:0015631">
    <property type="term" value="F:tubulin binding"/>
    <property type="evidence" value="ECO:0007669"/>
    <property type="project" value="TreeGrafter"/>
</dbReference>
<reference evidence="1" key="1">
    <citation type="submission" date="2021-08" db="EMBL/GenBank/DDBJ databases">
        <authorList>
            <person name="Misof B."/>
            <person name="Oliver O."/>
            <person name="Podsiadlowski L."/>
            <person name="Donath A."/>
            <person name="Peters R."/>
            <person name="Mayer C."/>
            <person name="Rust J."/>
            <person name="Gunkel S."/>
            <person name="Lesny P."/>
            <person name="Martin S."/>
            <person name="Oeyen J.P."/>
            <person name="Petersen M."/>
            <person name="Panagiotis P."/>
            <person name="Wilbrandt J."/>
            <person name="Tanja T."/>
        </authorList>
    </citation>
    <scope>NUCLEOTIDE SEQUENCE</scope>
    <source>
        <strain evidence="1">GBR_01_08_01A</strain>
        <tissue evidence="1">Thorax + abdomen</tissue>
    </source>
</reference>
<accession>A0AAD9RSV6</accession>
<protein>
    <recommendedName>
        <fullName evidence="3">Deleted in lung and esophageal cancer protein 1</fullName>
    </recommendedName>
</protein>
<name>A0AAD9RSV6_9HYME</name>
<dbReference type="GO" id="GO:0008285">
    <property type="term" value="P:negative regulation of cell population proliferation"/>
    <property type="evidence" value="ECO:0007669"/>
    <property type="project" value="InterPro"/>
</dbReference>
<dbReference type="InterPro" id="IPR033304">
    <property type="entry name" value="DLEC1"/>
</dbReference>
<dbReference type="Proteomes" id="UP001258017">
    <property type="component" value="Unassembled WGS sequence"/>
</dbReference>
<organism evidence="1 2">
    <name type="scientific">Odynerus spinipes</name>
    <dbReference type="NCBI Taxonomy" id="1348599"/>
    <lineage>
        <taxon>Eukaryota</taxon>
        <taxon>Metazoa</taxon>
        <taxon>Ecdysozoa</taxon>
        <taxon>Arthropoda</taxon>
        <taxon>Hexapoda</taxon>
        <taxon>Insecta</taxon>
        <taxon>Pterygota</taxon>
        <taxon>Neoptera</taxon>
        <taxon>Endopterygota</taxon>
        <taxon>Hymenoptera</taxon>
        <taxon>Apocrita</taxon>
        <taxon>Aculeata</taxon>
        <taxon>Vespoidea</taxon>
        <taxon>Vespidae</taxon>
        <taxon>Eumeninae</taxon>
        <taxon>Odynerus</taxon>
    </lineage>
</organism>
<keyword evidence="2" id="KW-1185">Reference proteome</keyword>